<dbReference type="GO" id="GO:0003676">
    <property type="term" value="F:nucleic acid binding"/>
    <property type="evidence" value="ECO:0007669"/>
    <property type="project" value="InterPro"/>
</dbReference>
<evidence type="ECO:0000259" key="4">
    <source>
        <dbReference type="PROSITE" id="PS50158"/>
    </source>
</evidence>
<reference evidence="5 6" key="1">
    <citation type="submission" date="2017-07" db="EMBL/GenBank/DDBJ databases">
        <title>Genome sequence of the Sordaria macrospora wild type strain R19027.</title>
        <authorList>
            <person name="Nowrousian M."/>
            <person name="Teichert I."/>
            <person name="Kueck U."/>
        </authorList>
    </citation>
    <scope>NUCLEOTIDE SEQUENCE [LARGE SCALE GENOMIC DNA]</scope>
    <source>
        <strain evidence="5 6">R19027</strain>
        <tissue evidence="5">Mycelium</tissue>
    </source>
</reference>
<accession>A0A8S8ZMG1</accession>
<dbReference type="EMBL" id="NMPR01000122">
    <property type="protein sequence ID" value="KAA8629871.1"/>
    <property type="molecule type" value="Genomic_DNA"/>
</dbReference>
<dbReference type="InterPro" id="IPR036875">
    <property type="entry name" value="Znf_CCHC_sf"/>
</dbReference>
<evidence type="ECO:0000256" key="3">
    <source>
        <dbReference type="SAM" id="MobiDB-lite"/>
    </source>
</evidence>
<dbReference type="Proteomes" id="UP000433876">
    <property type="component" value="Unassembled WGS sequence"/>
</dbReference>
<protein>
    <recommendedName>
        <fullName evidence="4">CCHC-type domain-containing protein</fullName>
    </recommendedName>
</protein>
<name>A0A8S8ZMG1_SORMA</name>
<evidence type="ECO:0000313" key="5">
    <source>
        <dbReference type="EMBL" id="KAA8629871.1"/>
    </source>
</evidence>
<feature type="domain" description="CCHC-type" evidence="4">
    <location>
        <begin position="314"/>
        <end position="330"/>
    </location>
</feature>
<feature type="compositionally biased region" description="Basic and acidic residues" evidence="3">
    <location>
        <begin position="376"/>
        <end position="396"/>
    </location>
</feature>
<dbReference type="PROSITE" id="PS50158">
    <property type="entry name" value="ZF_CCHC"/>
    <property type="match status" value="1"/>
</dbReference>
<dbReference type="Gene3D" id="4.10.60.10">
    <property type="entry name" value="Zinc finger, CCHC-type"/>
    <property type="match status" value="1"/>
</dbReference>
<dbReference type="AlphaFoldDB" id="A0A8S8ZMG1"/>
<dbReference type="InterPro" id="IPR001878">
    <property type="entry name" value="Znf_CCHC"/>
</dbReference>
<feature type="compositionally biased region" description="Polar residues" evidence="3">
    <location>
        <begin position="413"/>
        <end position="426"/>
    </location>
</feature>
<evidence type="ECO:0000256" key="1">
    <source>
        <dbReference type="PROSITE-ProRule" id="PRU00047"/>
    </source>
</evidence>
<dbReference type="SUPFAM" id="SSF57756">
    <property type="entry name" value="Retrovirus zinc finger-like domains"/>
    <property type="match status" value="1"/>
</dbReference>
<feature type="region of interest" description="Disordered" evidence="3">
    <location>
        <begin position="278"/>
        <end position="301"/>
    </location>
</feature>
<organism evidence="5 6">
    <name type="scientific">Sordaria macrospora</name>
    <dbReference type="NCBI Taxonomy" id="5147"/>
    <lineage>
        <taxon>Eukaryota</taxon>
        <taxon>Fungi</taxon>
        <taxon>Dikarya</taxon>
        <taxon>Ascomycota</taxon>
        <taxon>Pezizomycotina</taxon>
        <taxon>Sordariomycetes</taxon>
        <taxon>Sordariomycetidae</taxon>
        <taxon>Sordariales</taxon>
        <taxon>Sordariaceae</taxon>
        <taxon>Sordaria</taxon>
    </lineage>
</organism>
<feature type="compositionally biased region" description="Basic and acidic residues" evidence="3">
    <location>
        <begin position="345"/>
        <end position="355"/>
    </location>
</feature>
<evidence type="ECO:0000313" key="6">
    <source>
        <dbReference type="Proteomes" id="UP000433876"/>
    </source>
</evidence>
<evidence type="ECO:0000256" key="2">
    <source>
        <dbReference type="SAM" id="Coils"/>
    </source>
</evidence>
<feature type="coiled-coil region" evidence="2">
    <location>
        <begin position="15"/>
        <end position="70"/>
    </location>
</feature>
<dbReference type="VEuPathDB" id="FungiDB:SMAC_09748"/>
<dbReference type="GO" id="GO:0008270">
    <property type="term" value="F:zinc ion binding"/>
    <property type="evidence" value="ECO:0007669"/>
    <property type="project" value="UniProtKB-KW"/>
</dbReference>
<keyword evidence="1" id="KW-0862">Zinc</keyword>
<feature type="region of interest" description="Disordered" evidence="3">
    <location>
        <begin position="327"/>
        <end position="426"/>
    </location>
</feature>
<feature type="region of interest" description="Disordered" evidence="3">
    <location>
        <begin position="71"/>
        <end position="101"/>
    </location>
</feature>
<feature type="compositionally biased region" description="Basic and acidic residues" evidence="3">
    <location>
        <begin position="78"/>
        <end position="100"/>
    </location>
</feature>
<comment type="caution">
    <text evidence="5">The sequence shown here is derived from an EMBL/GenBank/DDBJ whole genome shotgun (WGS) entry which is preliminary data.</text>
</comment>
<proteinExistence type="predicted"/>
<keyword evidence="2" id="KW-0175">Coiled coil</keyword>
<keyword evidence="1" id="KW-0863">Zinc-finger</keyword>
<keyword evidence="1" id="KW-0479">Metal-binding</keyword>
<sequence>MNMVRNDLAKTYKKLAQTQDSLVSLNAQAEELGTEVATRENDISDLNAVIARLTKEAMKLRKQKKTVTIDLNAQNLEKQAHSRSRDDDTDDRGDTDREAVGCRQKKRTRPIFTMRKTMDTVTFGVWYCRIQNKLKLNADHFLDDEAKRMYIENRTAGKAAQNLEPYLGDGPHCLKTSQQLLDHLKSEYYDHKRKEKAILEFNELQFKMSQDFQDFRNAFVRLAGECNRPADIWKQEFNWKLPTDIQNALLFGYSEDTVNFSTFVRMAKKCVNSQRLWKAKQKDNKGKDKAKGSGFRRPPDMLKEETRKLLEEDKCFVCKQTGHLFKDCPNKRNNPSRINEPVEQFARKAEKNTEETKEEEEAEERVEKARSSTLEKINHRIQELELAAQKEPEPEGPRMQGRSAELFEEPGGQRNSTNEHSTWASG</sequence>
<dbReference type="SMART" id="SM00343">
    <property type="entry name" value="ZnF_C2HC"/>
    <property type="match status" value="1"/>
</dbReference>
<gene>
    <name evidence="5" type="ORF">SMACR_09748</name>
</gene>
<dbReference type="OMA" id="ENKCAVR"/>
<feature type="compositionally biased region" description="Basic and acidic residues" evidence="3">
    <location>
        <begin position="280"/>
        <end position="301"/>
    </location>
</feature>